<reference evidence="5" key="1">
    <citation type="submission" date="2022-06" db="EMBL/GenBank/DDBJ databases">
        <title>Draft genome sequence of Burkholderia glumae strain GR20004 isolated from rice panicle showing bacterial panicle blight.</title>
        <authorList>
            <person name="Choi S.Y."/>
            <person name="Lee Y.H."/>
        </authorList>
    </citation>
    <scope>NUCLEOTIDE SEQUENCE</scope>
    <source>
        <strain evidence="5">GR20004</strain>
    </source>
</reference>
<dbReference type="PANTHER" id="PTHR43619">
    <property type="entry name" value="S-ADENOSYL-L-METHIONINE-DEPENDENT METHYLTRANSFERASE YKTD-RELATED"/>
    <property type="match status" value="1"/>
</dbReference>
<comment type="similarity">
    <text evidence="1 4">Belongs to the UPF0677 family.</text>
</comment>
<evidence type="ECO:0000256" key="2">
    <source>
        <dbReference type="ARBA" id="ARBA00022603"/>
    </source>
</evidence>
<dbReference type="RefSeq" id="WP_232252163.1">
    <property type="nucleotide sequence ID" value="NZ_CP021075.1"/>
</dbReference>
<dbReference type="EMBL" id="CP099583">
    <property type="protein sequence ID" value="USS43797.1"/>
    <property type="molecule type" value="Genomic_DNA"/>
</dbReference>
<dbReference type="PANTHER" id="PTHR43619:SF2">
    <property type="entry name" value="S-ADENOSYL-L-METHIONINE-DEPENDENT METHYLTRANSFERASES SUPERFAMILY PROTEIN"/>
    <property type="match status" value="1"/>
</dbReference>
<evidence type="ECO:0000313" key="6">
    <source>
        <dbReference type="Proteomes" id="UP001056386"/>
    </source>
</evidence>
<dbReference type="NCBIfam" id="TIGR00027">
    <property type="entry name" value="mthyl_TIGR00027"/>
    <property type="match status" value="1"/>
</dbReference>
<gene>
    <name evidence="5" type="ORF">NFI99_04960</name>
</gene>
<accession>A0ABY5BD38</accession>
<dbReference type="SUPFAM" id="SSF53335">
    <property type="entry name" value="S-adenosyl-L-methionine-dependent methyltransferases"/>
    <property type="match status" value="1"/>
</dbReference>
<name>A0ABY5BD38_BURGL</name>
<keyword evidence="2 4" id="KW-0489">Methyltransferase</keyword>
<dbReference type="Pfam" id="PF04072">
    <property type="entry name" value="LCM"/>
    <property type="match status" value="1"/>
</dbReference>
<dbReference type="GeneID" id="45694976"/>
<dbReference type="Gene3D" id="3.40.50.150">
    <property type="entry name" value="Vaccinia Virus protein VP39"/>
    <property type="match status" value="1"/>
</dbReference>
<dbReference type="InterPro" id="IPR011610">
    <property type="entry name" value="SAM_mthyl_Trfase_ML2640-like"/>
</dbReference>
<keyword evidence="3 5" id="KW-0808">Transferase</keyword>
<proteinExistence type="inferred from homology"/>
<evidence type="ECO:0000256" key="1">
    <source>
        <dbReference type="ARBA" id="ARBA00008138"/>
    </source>
</evidence>
<keyword evidence="4" id="KW-0949">S-adenosyl-L-methionine</keyword>
<evidence type="ECO:0000256" key="4">
    <source>
        <dbReference type="RuleBase" id="RU362030"/>
    </source>
</evidence>
<dbReference type="EC" id="2.1.1.-" evidence="4"/>
<dbReference type="InterPro" id="IPR007213">
    <property type="entry name" value="Ppm1/Ppm2/Tcmp"/>
</dbReference>
<comment type="function">
    <text evidence="4">Exhibits S-adenosyl-L-methionine-dependent methyltransferase activity.</text>
</comment>
<dbReference type="GO" id="GO:0008168">
    <property type="term" value="F:methyltransferase activity"/>
    <property type="evidence" value="ECO:0007669"/>
    <property type="project" value="UniProtKB-KW"/>
</dbReference>
<organism evidence="5 6">
    <name type="scientific">Burkholderia glumae</name>
    <name type="common">Pseudomonas glumae</name>
    <dbReference type="NCBI Taxonomy" id="337"/>
    <lineage>
        <taxon>Bacteria</taxon>
        <taxon>Pseudomonadati</taxon>
        <taxon>Pseudomonadota</taxon>
        <taxon>Betaproteobacteria</taxon>
        <taxon>Burkholderiales</taxon>
        <taxon>Burkholderiaceae</taxon>
        <taxon>Burkholderia</taxon>
    </lineage>
</organism>
<evidence type="ECO:0000313" key="5">
    <source>
        <dbReference type="EMBL" id="USS43797.1"/>
    </source>
</evidence>
<sequence length="297" mass="32907">MENHATPTLILLRIRNLSVSTFDIPVGVGQTALFIAWQRHAESLRPDALFHDPFAAALIEHLAGTPTHEHVSEVARRANFPQYFVVRTRYFDDAIRANLSRGIQQVVTLAAGMDGRVARLACPSGTRWFELDLDDIITFKRELMKQAGLPLQCDWRPIVADLTSDWANPLRVAGFDPAKPTIWLIEGLLMYLRDTDCDALIRQVADLSAPGSALMLEHLAARMMSDEGKEARARVESQGARWLSSRDDVRDWLGRYGWTATVHASDDPTIAYGRSVARIPAGWFASSTRTAPGGSGS</sequence>
<evidence type="ECO:0000256" key="3">
    <source>
        <dbReference type="ARBA" id="ARBA00022679"/>
    </source>
</evidence>
<dbReference type="GO" id="GO:0032259">
    <property type="term" value="P:methylation"/>
    <property type="evidence" value="ECO:0007669"/>
    <property type="project" value="UniProtKB-KW"/>
</dbReference>
<keyword evidence="6" id="KW-1185">Reference proteome</keyword>
<dbReference type="InterPro" id="IPR029063">
    <property type="entry name" value="SAM-dependent_MTases_sf"/>
</dbReference>
<protein>
    <recommendedName>
        <fullName evidence="4">S-adenosyl-L-methionine-dependent methyltransferase</fullName>
        <ecNumber evidence="4">2.1.1.-</ecNumber>
    </recommendedName>
</protein>
<dbReference type="Proteomes" id="UP001056386">
    <property type="component" value="Chromosome 2"/>
</dbReference>